<evidence type="ECO:0008006" key="5">
    <source>
        <dbReference type="Google" id="ProtNLM"/>
    </source>
</evidence>
<comment type="caution">
    <text evidence="3">The sequence shown here is derived from an EMBL/GenBank/DDBJ whole genome shotgun (WGS) entry which is preliminary data.</text>
</comment>
<evidence type="ECO:0000256" key="1">
    <source>
        <dbReference type="SAM" id="MobiDB-lite"/>
    </source>
</evidence>
<evidence type="ECO:0000313" key="3">
    <source>
        <dbReference type="EMBL" id="PWB76422.1"/>
    </source>
</evidence>
<dbReference type="EMBL" id="PQAP01000001">
    <property type="protein sequence ID" value="PWB76422.1"/>
    <property type="molecule type" value="Genomic_DNA"/>
</dbReference>
<dbReference type="Proteomes" id="UP000250918">
    <property type="component" value="Unassembled WGS sequence"/>
</dbReference>
<keyword evidence="2" id="KW-0732">Signal</keyword>
<organism evidence="3 4">
    <name type="scientific">candidate division GN15 bacterium</name>
    <dbReference type="NCBI Taxonomy" id="2072418"/>
    <lineage>
        <taxon>Bacteria</taxon>
        <taxon>candidate division GN15</taxon>
    </lineage>
</organism>
<name>A0A855X5J0_9BACT</name>
<dbReference type="AlphaFoldDB" id="A0A855X5J0"/>
<gene>
    <name evidence="3" type="ORF">C3F09_00185</name>
</gene>
<accession>A0A855X5J0</accession>
<protein>
    <recommendedName>
        <fullName evidence="5">EF-hand domain-containing protein</fullName>
    </recommendedName>
</protein>
<feature type="region of interest" description="Disordered" evidence="1">
    <location>
        <begin position="23"/>
        <end position="86"/>
    </location>
</feature>
<reference evidence="3 4" key="1">
    <citation type="journal article" date="2018" name="ISME J.">
        <title>A methanotrophic archaeon couples anaerobic oxidation of methane to Fe(III) reduction.</title>
        <authorList>
            <person name="Cai C."/>
            <person name="Leu A.O."/>
            <person name="Xie G.J."/>
            <person name="Guo J."/>
            <person name="Feng Y."/>
            <person name="Zhao J.X."/>
            <person name="Tyson G.W."/>
            <person name="Yuan Z."/>
            <person name="Hu S."/>
        </authorList>
    </citation>
    <scope>NUCLEOTIDE SEQUENCE [LARGE SCALE GENOMIC DNA]</scope>
    <source>
        <strain evidence="3">FeB_12</strain>
    </source>
</reference>
<feature type="compositionally biased region" description="Basic and acidic residues" evidence="1">
    <location>
        <begin position="46"/>
        <end position="86"/>
    </location>
</feature>
<proteinExistence type="predicted"/>
<sequence length="86" mass="9593">MKKYLRYLILVLSLLSVSIAVPAVEKSPKKTPSAQPSKSPAPVVKDSQKSKPKEQPAPPKKYDDFVDKNKNGVDDRKENLKKTDSK</sequence>
<evidence type="ECO:0000256" key="2">
    <source>
        <dbReference type="SAM" id="SignalP"/>
    </source>
</evidence>
<feature type="signal peptide" evidence="2">
    <location>
        <begin position="1"/>
        <end position="23"/>
    </location>
</feature>
<evidence type="ECO:0000313" key="4">
    <source>
        <dbReference type="Proteomes" id="UP000250918"/>
    </source>
</evidence>
<feature type="chain" id="PRO_5032466674" description="EF-hand domain-containing protein" evidence="2">
    <location>
        <begin position="24"/>
        <end position="86"/>
    </location>
</feature>